<gene>
    <name evidence="1" type="ORF">SETIT_7G312400v2</name>
</gene>
<sequence>MPMPCNAWLDWIGSSSVWRHVQCEPDEVQLVLASSSSSSPSIPQDGNAAIDERLSHWAILIAPSIGHGRAKGHIFGDFGGHLPALEGLAFAFLDSLLLAESRGAINCAFPAPISGAVLSKH</sequence>
<reference evidence="1" key="1">
    <citation type="journal article" date="2012" name="Nat. Biotechnol.">
        <title>Reference genome sequence of the model plant Setaria.</title>
        <authorList>
            <person name="Bennetzen J.L."/>
            <person name="Schmutz J."/>
            <person name="Wang H."/>
            <person name="Percifield R."/>
            <person name="Hawkins J."/>
            <person name="Pontaroli A.C."/>
            <person name="Estep M."/>
            <person name="Feng L."/>
            <person name="Vaughn J.N."/>
            <person name="Grimwood J."/>
            <person name="Jenkins J."/>
            <person name="Barry K."/>
            <person name="Lindquist E."/>
            <person name="Hellsten U."/>
            <person name="Deshpande S."/>
            <person name="Wang X."/>
            <person name="Wu X."/>
            <person name="Mitros T."/>
            <person name="Triplett J."/>
            <person name="Yang X."/>
            <person name="Ye C.Y."/>
            <person name="Mauro-Herrera M."/>
            <person name="Wang L."/>
            <person name="Li P."/>
            <person name="Sharma M."/>
            <person name="Sharma R."/>
            <person name="Ronald P.C."/>
            <person name="Panaud O."/>
            <person name="Kellogg E.A."/>
            <person name="Brutnell T.P."/>
            <person name="Doust A.N."/>
            <person name="Tuskan G.A."/>
            <person name="Rokhsar D."/>
            <person name="Devos K.M."/>
        </authorList>
    </citation>
    <scope>NUCLEOTIDE SEQUENCE [LARGE SCALE GENOMIC DNA]</scope>
    <source>
        <strain evidence="1">Yugu1</strain>
    </source>
</reference>
<name>A0A368S1R9_SETIT</name>
<protein>
    <submittedName>
        <fullName evidence="1">Uncharacterized protein</fullName>
    </submittedName>
</protein>
<accession>A0A368S1R9</accession>
<dbReference type="AlphaFoldDB" id="A0A368S1R9"/>
<organism evidence="1">
    <name type="scientific">Setaria italica</name>
    <name type="common">Foxtail millet</name>
    <name type="synonym">Panicum italicum</name>
    <dbReference type="NCBI Taxonomy" id="4555"/>
    <lineage>
        <taxon>Eukaryota</taxon>
        <taxon>Viridiplantae</taxon>
        <taxon>Streptophyta</taxon>
        <taxon>Embryophyta</taxon>
        <taxon>Tracheophyta</taxon>
        <taxon>Spermatophyta</taxon>
        <taxon>Magnoliopsida</taxon>
        <taxon>Liliopsida</taxon>
        <taxon>Poales</taxon>
        <taxon>Poaceae</taxon>
        <taxon>PACMAD clade</taxon>
        <taxon>Panicoideae</taxon>
        <taxon>Panicodae</taxon>
        <taxon>Paniceae</taxon>
        <taxon>Cenchrinae</taxon>
        <taxon>Setaria</taxon>
    </lineage>
</organism>
<proteinExistence type="predicted"/>
<dbReference type="EMBL" id="CM003534">
    <property type="protein sequence ID" value="RCV36358.1"/>
    <property type="molecule type" value="Genomic_DNA"/>
</dbReference>
<evidence type="ECO:0000313" key="1">
    <source>
        <dbReference type="EMBL" id="RCV36358.1"/>
    </source>
</evidence>
<reference evidence="1" key="2">
    <citation type="submission" date="2015-07" db="EMBL/GenBank/DDBJ databases">
        <authorList>
            <person name="Noorani M."/>
        </authorList>
    </citation>
    <scope>NUCLEOTIDE SEQUENCE</scope>
    <source>
        <strain evidence="1">Yugu1</strain>
    </source>
</reference>